<feature type="compositionally biased region" description="Low complexity" evidence="1">
    <location>
        <begin position="82"/>
        <end position="103"/>
    </location>
</feature>
<gene>
    <name evidence="3" type="ORF">D5400_05275</name>
</gene>
<dbReference type="KEGG" id="abaw:D5400_05275"/>
<keyword evidence="2" id="KW-0812">Transmembrane</keyword>
<evidence type="ECO:0000256" key="2">
    <source>
        <dbReference type="SAM" id="Phobius"/>
    </source>
</evidence>
<dbReference type="Proteomes" id="UP000268192">
    <property type="component" value="Chromosome"/>
</dbReference>
<keyword evidence="2" id="KW-0472">Membrane</keyword>
<name>A0A3S9B1E9_9HYPH</name>
<evidence type="ECO:0000313" key="4">
    <source>
        <dbReference type="Proteomes" id="UP000268192"/>
    </source>
</evidence>
<evidence type="ECO:0000256" key="1">
    <source>
        <dbReference type="SAM" id="MobiDB-lite"/>
    </source>
</evidence>
<accession>A0A3S9B1E9</accession>
<dbReference type="OrthoDB" id="7870844at2"/>
<feature type="region of interest" description="Disordered" evidence="1">
    <location>
        <begin position="68"/>
        <end position="210"/>
    </location>
</feature>
<reference evidence="3 4" key="1">
    <citation type="submission" date="2018-09" db="EMBL/GenBank/DDBJ databases">
        <title>Marinorhizobium profundi gen. nov., sp. nov., isolated from a deep-sea sediment sample from the New Britain Trench and proposal of Marinorhizobiaceae fam. nov. in the order Rhizobiales of the class Alphaproteobacteria.</title>
        <authorList>
            <person name="Cao J."/>
        </authorList>
    </citation>
    <scope>NUCLEOTIDE SEQUENCE [LARGE SCALE GENOMIC DNA]</scope>
    <source>
        <strain evidence="3 4">WS11</strain>
    </source>
</reference>
<evidence type="ECO:0000313" key="3">
    <source>
        <dbReference type="EMBL" id="AZN70764.1"/>
    </source>
</evidence>
<protein>
    <recommendedName>
        <fullName evidence="5">Biotin transporter BioY</fullName>
    </recommendedName>
</protein>
<dbReference type="AlphaFoldDB" id="A0A3S9B1E9"/>
<keyword evidence="2" id="KW-1133">Transmembrane helix</keyword>
<dbReference type="EMBL" id="CP032509">
    <property type="protein sequence ID" value="AZN70764.1"/>
    <property type="molecule type" value="Genomic_DNA"/>
</dbReference>
<evidence type="ECO:0008006" key="5">
    <source>
        <dbReference type="Google" id="ProtNLM"/>
    </source>
</evidence>
<feature type="compositionally biased region" description="Basic residues" evidence="1">
    <location>
        <begin position="195"/>
        <end position="207"/>
    </location>
</feature>
<feature type="transmembrane region" description="Helical" evidence="2">
    <location>
        <begin position="228"/>
        <end position="250"/>
    </location>
</feature>
<dbReference type="RefSeq" id="WP_126008352.1">
    <property type="nucleotide sequence ID" value="NZ_CP032509.1"/>
</dbReference>
<sequence length="440" mass="45275">MQGLETALRNALARAGNPDAETRQRVYASARQAVQNSFAKQADVAPEVINQQRIEAESVISRVEKEFAERERVSATTPVPTIGSIADPAPSAPGGAPDIGSAPQVMPDDAFRRRSDAEPPIVSVDRDERAGRDVRFDDRAPSVDRSDSLSLDGPRSSMGRREPDMGLATEPTASTASATAGGAASPSVAGDVRPGRGKRGFLRRGGGKPKVETVVEAPRRKKKRRGGALIGLALQLGLVLLLIAGALWFISANGGIEQVGRNLAESGAGLLAEPSEDGASVPGQRVGAGQFTGEWITVVETDTVDSVSAGSAATVDAVDDTSEPFLRIQSASAGEDGEVRIALQGDAAEALAAGPATVALTVRSAGEGVTQIYVRCSFPAEAGCGRRRFEVNQTPADLLLDIDLGAASGAASGGTVMLNADVAGEGAGIDLLSVRLRPGA</sequence>
<proteinExistence type="predicted"/>
<feature type="region of interest" description="Disordered" evidence="1">
    <location>
        <begin position="1"/>
        <end position="24"/>
    </location>
</feature>
<keyword evidence="4" id="KW-1185">Reference proteome</keyword>
<organism evidence="3 4">
    <name type="scientific">Georhizobium profundi</name>
    <dbReference type="NCBI Taxonomy" id="2341112"/>
    <lineage>
        <taxon>Bacteria</taxon>
        <taxon>Pseudomonadati</taxon>
        <taxon>Pseudomonadota</taxon>
        <taxon>Alphaproteobacteria</taxon>
        <taxon>Hyphomicrobiales</taxon>
        <taxon>Rhizobiaceae</taxon>
        <taxon>Georhizobium</taxon>
    </lineage>
</organism>
<feature type="compositionally biased region" description="Low complexity" evidence="1">
    <location>
        <begin position="168"/>
        <end position="190"/>
    </location>
</feature>
<feature type="compositionally biased region" description="Basic and acidic residues" evidence="1">
    <location>
        <begin position="124"/>
        <end position="147"/>
    </location>
</feature>